<dbReference type="eggNOG" id="ENOG502QPV0">
    <property type="taxonomic scope" value="Eukaryota"/>
</dbReference>
<dbReference type="AlphaFoldDB" id="A0A0C4E8N0"/>
<reference evidence="3" key="5">
    <citation type="submission" date="2015-06" db="UniProtKB">
        <authorList>
            <consortium name="EnsemblFungi"/>
        </authorList>
    </citation>
    <scope>IDENTIFICATION</scope>
    <source>
        <strain evidence="3">ATCC 64411</strain>
    </source>
</reference>
<feature type="region of interest" description="Disordered" evidence="1">
    <location>
        <begin position="438"/>
        <end position="482"/>
    </location>
</feature>
<reference evidence="4" key="1">
    <citation type="submission" date="2010-05" db="EMBL/GenBank/DDBJ databases">
        <title>The genome sequence of Magnaporthe poae strain ATCC 64411.</title>
        <authorList>
            <person name="Ma L.-J."/>
            <person name="Dead R."/>
            <person name="Young S."/>
            <person name="Zeng Q."/>
            <person name="Koehrsen M."/>
            <person name="Alvarado L."/>
            <person name="Berlin A."/>
            <person name="Chapman S.B."/>
            <person name="Chen Z."/>
            <person name="Freedman E."/>
            <person name="Gellesch M."/>
            <person name="Goldberg J."/>
            <person name="Griggs A."/>
            <person name="Gujja S."/>
            <person name="Heilman E.R."/>
            <person name="Heiman D."/>
            <person name="Hepburn T."/>
            <person name="Howarth C."/>
            <person name="Jen D."/>
            <person name="Larson L."/>
            <person name="Mehta T."/>
            <person name="Neiman D."/>
            <person name="Pearson M."/>
            <person name="Roberts A."/>
            <person name="Saif S."/>
            <person name="Shea T."/>
            <person name="Shenoy N."/>
            <person name="Sisk P."/>
            <person name="Stolte C."/>
            <person name="Sykes S."/>
            <person name="Walk T."/>
            <person name="White J."/>
            <person name="Yandava C."/>
            <person name="Haas B."/>
            <person name="Nusbaum C."/>
            <person name="Birren B."/>
        </authorList>
    </citation>
    <scope>NUCLEOTIDE SEQUENCE [LARGE SCALE GENOMIC DNA]</scope>
    <source>
        <strain evidence="4">ATCC 64411 / 73-15</strain>
    </source>
</reference>
<protein>
    <submittedName>
        <fullName evidence="2 3">Uncharacterized protein</fullName>
    </submittedName>
</protein>
<feature type="compositionally biased region" description="Basic and acidic residues" evidence="1">
    <location>
        <begin position="466"/>
        <end position="482"/>
    </location>
</feature>
<dbReference type="PANTHER" id="PTHR28086:SF1">
    <property type="entry name" value="CU(2+) SUPPRESSING AND BLEOMYCIN SENSITIVE PROTEIN 1"/>
    <property type="match status" value="1"/>
</dbReference>
<name>A0A0C4E8N0_MAGP6</name>
<reference evidence="2" key="2">
    <citation type="submission" date="2010-05" db="EMBL/GenBank/DDBJ databases">
        <title>The Genome Sequence of Magnaporthe poae strain ATCC 64411.</title>
        <authorList>
            <consortium name="The Broad Institute Genome Sequencing Platform"/>
            <consortium name="Broad Institute Genome Sequencing Center for Infectious Disease"/>
            <person name="Ma L.-J."/>
            <person name="Dead R."/>
            <person name="Young S."/>
            <person name="Zeng Q."/>
            <person name="Koehrsen M."/>
            <person name="Alvarado L."/>
            <person name="Berlin A."/>
            <person name="Chapman S.B."/>
            <person name="Chen Z."/>
            <person name="Freedman E."/>
            <person name="Gellesch M."/>
            <person name="Goldberg J."/>
            <person name="Griggs A."/>
            <person name="Gujja S."/>
            <person name="Heilman E.R."/>
            <person name="Heiman D."/>
            <person name="Hepburn T."/>
            <person name="Howarth C."/>
            <person name="Jen D."/>
            <person name="Larson L."/>
            <person name="Mehta T."/>
            <person name="Neiman D."/>
            <person name="Pearson M."/>
            <person name="Roberts A."/>
            <person name="Saif S."/>
            <person name="Shea T."/>
            <person name="Shenoy N."/>
            <person name="Sisk P."/>
            <person name="Stolte C."/>
            <person name="Sykes S."/>
            <person name="Walk T."/>
            <person name="White J."/>
            <person name="Yandava C."/>
            <person name="Haas B."/>
            <person name="Nusbaum C."/>
            <person name="Birren B."/>
        </authorList>
    </citation>
    <scope>NUCLEOTIDE SEQUENCE</scope>
    <source>
        <strain evidence="2">ATCC 64411</strain>
    </source>
</reference>
<dbReference type="EnsemblFungi" id="MAPG_08942T0">
    <property type="protein sequence ID" value="MAPG_08942T0"/>
    <property type="gene ID" value="MAPG_08942"/>
</dbReference>
<dbReference type="OrthoDB" id="2011986at2759"/>
<dbReference type="VEuPathDB" id="FungiDB:MAPG_08942"/>
<dbReference type="EMBL" id="ADBL01002182">
    <property type="status" value="NOT_ANNOTATED_CDS"/>
    <property type="molecule type" value="Genomic_DNA"/>
</dbReference>
<dbReference type="STRING" id="644358.A0A0C4E8N0"/>
<dbReference type="GO" id="GO:0005634">
    <property type="term" value="C:nucleus"/>
    <property type="evidence" value="ECO:0007669"/>
    <property type="project" value="TreeGrafter"/>
</dbReference>
<dbReference type="OMA" id="KQDRTTY"/>
<reference evidence="2" key="3">
    <citation type="submission" date="2011-03" db="EMBL/GenBank/DDBJ databases">
        <title>Annotation of Magnaporthe poae ATCC 64411.</title>
        <authorList>
            <person name="Ma L.-J."/>
            <person name="Dead R."/>
            <person name="Young S.K."/>
            <person name="Zeng Q."/>
            <person name="Gargeya S."/>
            <person name="Fitzgerald M."/>
            <person name="Haas B."/>
            <person name="Abouelleil A."/>
            <person name="Alvarado L."/>
            <person name="Arachchi H.M."/>
            <person name="Berlin A."/>
            <person name="Brown A."/>
            <person name="Chapman S.B."/>
            <person name="Chen Z."/>
            <person name="Dunbar C."/>
            <person name="Freedman E."/>
            <person name="Gearin G."/>
            <person name="Gellesch M."/>
            <person name="Goldberg J."/>
            <person name="Griggs A."/>
            <person name="Gujja S."/>
            <person name="Heiman D."/>
            <person name="Howarth C."/>
            <person name="Larson L."/>
            <person name="Lui A."/>
            <person name="MacDonald P.J.P."/>
            <person name="Mehta T."/>
            <person name="Montmayeur A."/>
            <person name="Murphy C."/>
            <person name="Neiman D."/>
            <person name="Pearson M."/>
            <person name="Priest M."/>
            <person name="Roberts A."/>
            <person name="Saif S."/>
            <person name="Shea T."/>
            <person name="Shenoy N."/>
            <person name="Sisk P."/>
            <person name="Stolte C."/>
            <person name="Sykes S."/>
            <person name="Yandava C."/>
            <person name="Wortman J."/>
            <person name="Nusbaum C."/>
            <person name="Birren B."/>
        </authorList>
    </citation>
    <scope>NUCLEOTIDE SEQUENCE</scope>
    <source>
        <strain evidence="2">ATCC 64411</strain>
    </source>
</reference>
<evidence type="ECO:0000313" key="3">
    <source>
        <dbReference type="EnsemblFungi" id="MAPG_08942T0"/>
    </source>
</evidence>
<feature type="compositionally biased region" description="Polar residues" evidence="1">
    <location>
        <begin position="454"/>
        <end position="465"/>
    </location>
</feature>
<evidence type="ECO:0000256" key="1">
    <source>
        <dbReference type="SAM" id="MobiDB-lite"/>
    </source>
</evidence>
<organism evidence="3 4">
    <name type="scientific">Magnaporthiopsis poae (strain ATCC 64411 / 73-15)</name>
    <name type="common">Kentucky bluegrass fungus</name>
    <name type="synonym">Magnaporthe poae</name>
    <dbReference type="NCBI Taxonomy" id="644358"/>
    <lineage>
        <taxon>Eukaryota</taxon>
        <taxon>Fungi</taxon>
        <taxon>Dikarya</taxon>
        <taxon>Ascomycota</taxon>
        <taxon>Pezizomycotina</taxon>
        <taxon>Sordariomycetes</taxon>
        <taxon>Sordariomycetidae</taxon>
        <taxon>Magnaporthales</taxon>
        <taxon>Magnaporthaceae</taxon>
        <taxon>Magnaporthiopsis</taxon>
    </lineage>
</organism>
<accession>A0A0C4E8N0</accession>
<evidence type="ECO:0000313" key="2">
    <source>
        <dbReference type="EMBL" id="KLU89975.1"/>
    </source>
</evidence>
<dbReference type="Pfam" id="PF10303">
    <property type="entry name" value="DUF2408"/>
    <property type="match status" value="2"/>
</dbReference>
<dbReference type="PANTHER" id="PTHR28086">
    <property type="entry name" value="UPF0662 PROTEIN YPL260W"/>
    <property type="match status" value="1"/>
</dbReference>
<dbReference type="EMBL" id="GL876974">
    <property type="protein sequence ID" value="KLU89975.1"/>
    <property type="molecule type" value="Genomic_DNA"/>
</dbReference>
<dbReference type="InterPro" id="IPR018810">
    <property type="entry name" value="UPF0662"/>
</dbReference>
<dbReference type="Proteomes" id="UP000011715">
    <property type="component" value="Unassembled WGS sequence"/>
</dbReference>
<sequence>MDTPALPVPKGAREKEILEKLIAIRDQLLLLKQDRAHYIRGPDVLKLYDQVIEQIRLLNEVRTGDNKGETQLDKVLESCLQLISLLFMTIGKLSEAPAAYALTSTIKRLLDHLAEAELFSAKDLQSMAETLQKIDITIKGATARHSPYLVELLSHRVELCRSSLENLKQRLEGLDGPLPAIHEKLISILRSLSLANTRSKFSMSEVSKLQSELKEIDAKRVNGQFLAEDGSPLKCSDDVSDLLNRCLAWTETVLEQKGAIPDGFKDLYDVLVGIRNKLDSLSLTQAWSLRETDLYDYQRTLDKIDEKRVDGNFIDDEGRPANLYVQRTLLYLIRRSYGLIYSLMIMSEPVSEALIPIYNQLQTLKKILIEVKNSGGVNSVRELYPYSMKLNMIDNMRVDGKFMHGNDVPEGQGALSELLAECYDLNYNLRVAAELKAEEEEAKRQNGVDPDDLPTQNLSLNSGSSDDAKAEKDPADEDKTAE</sequence>
<dbReference type="GO" id="GO:0005737">
    <property type="term" value="C:cytoplasm"/>
    <property type="evidence" value="ECO:0007669"/>
    <property type="project" value="TreeGrafter"/>
</dbReference>
<evidence type="ECO:0000313" key="4">
    <source>
        <dbReference type="Proteomes" id="UP000011715"/>
    </source>
</evidence>
<reference evidence="3" key="4">
    <citation type="journal article" date="2015" name="G3 (Bethesda)">
        <title>Genome sequences of three phytopathogenic species of the Magnaporthaceae family of fungi.</title>
        <authorList>
            <person name="Okagaki L.H."/>
            <person name="Nunes C.C."/>
            <person name="Sailsbery J."/>
            <person name="Clay B."/>
            <person name="Brown D."/>
            <person name="John T."/>
            <person name="Oh Y."/>
            <person name="Young N."/>
            <person name="Fitzgerald M."/>
            <person name="Haas B.J."/>
            <person name="Zeng Q."/>
            <person name="Young S."/>
            <person name="Adiconis X."/>
            <person name="Fan L."/>
            <person name="Levin J.Z."/>
            <person name="Mitchell T.K."/>
            <person name="Okubara P.A."/>
            <person name="Farman M.L."/>
            <person name="Kohn L.M."/>
            <person name="Birren B."/>
            <person name="Ma L.-J."/>
            <person name="Dean R.A."/>
        </authorList>
    </citation>
    <scope>NUCLEOTIDE SEQUENCE</scope>
    <source>
        <strain evidence="3">ATCC 64411 / 73-15</strain>
    </source>
</reference>
<keyword evidence="4" id="KW-1185">Reference proteome</keyword>
<gene>
    <name evidence="2" type="ORF">MAPG_08942</name>
</gene>
<proteinExistence type="predicted"/>